<reference evidence="2 3" key="1">
    <citation type="submission" date="2016-11" db="EMBL/GenBank/DDBJ databases">
        <authorList>
            <person name="Varghese N."/>
            <person name="Submissions S."/>
        </authorList>
    </citation>
    <scope>NUCLEOTIDE SEQUENCE [LARGE SCALE GENOMIC DNA]</scope>
    <source>
        <strain evidence="2 3">DSM 28249</strain>
    </source>
</reference>
<proteinExistence type="predicted"/>
<dbReference type="Proteomes" id="UP000322545">
    <property type="component" value="Unassembled WGS sequence"/>
</dbReference>
<accession>A0A1M7J946</accession>
<keyword evidence="1" id="KW-1133">Transmembrane helix</keyword>
<evidence type="ECO:0000313" key="2">
    <source>
        <dbReference type="EMBL" id="SHM49600.1"/>
    </source>
</evidence>
<keyword evidence="1" id="KW-0812">Transmembrane</keyword>
<gene>
    <name evidence="2" type="ORF">SAMN05443432_10896</name>
</gene>
<evidence type="ECO:0000256" key="1">
    <source>
        <dbReference type="SAM" id="Phobius"/>
    </source>
</evidence>
<protein>
    <submittedName>
        <fullName evidence="2">Uncharacterized protein</fullName>
    </submittedName>
</protein>
<organism evidence="2 3">
    <name type="scientific">Roseovarius litoreus</name>
    <dbReference type="NCBI Taxonomy" id="1155722"/>
    <lineage>
        <taxon>Bacteria</taxon>
        <taxon>Pseudomonadati</taxon>
        <taxon>Pseudomonadota</taxon>
        <taxon>Alphaproteobacteria</taxon>
        <taxon>Rhodobacterales</taxon>
        <taxon>Roseobacteraceae</taxon>
        <taxon>Roseovarius</taxon>
    </lineage>
</organism>
<keyword evidence="1" id="KW-0472">Membrane</keyword>
<dbReference type="RefSeq" id="WP_149780330.1">
    <property type="nucleotide sequence ID" value="NZ_FRCB01000008.1"/>
</dbReference>
<evidence type="ECO:0000313" key="3">
    <source>
        <dbReference type="Proteomes" id="UP000322545"/>
    </source>
</evidence>
<feature type="transmembrane region" description="Helical" evidence="1">
    <location>
        <begin position="158"/>
        <end position="177"/>
    </location>
</feature>
<name>A0A1M7J946_9RHOB</name>
<keyword evidence="3" id="KW-1185">Reference proteome</keyword>
<sequence>MTDSIQIKPTEHGVVRVFDVDLPAEQIKAFNRRNGTWPLQDALGAGTLDPAHVDLIAVEDLDELGLAGYLAEGHGISSDDLRDMRGRLAALSGHVLIVTSRAFGGEEQTLSPRAPLHLVATFTEDRPPVSFDPLPSQAARGVTGGKPPPSDAAMSGRVASIALLVLFLLVALVVWVAS</sequence>
<dbReference type="AlphaFoldDB" id="A0A1M7J946"/>
<dbReference type="EMBL" id="FRCB01000008">
    <property type="protein sequence ID" value="SHM49600.1"/>
    <property type="molecule type" value="Genomic_DNA"/>
</dbReference>